<sequence length="135" mass="15062">MKTPDQLITEAKSQITEMSVQDVYEVYSKHPDIILIDVREPEEHQACAIDRAVNFPRGMLEMKIAQHPVVNHYCEVERALADLAEKDIYLICGTGARSALATQSLQRMGFEKIFSVQGGMQAWIEAGLPTISITA</sequence>
<feature type="domain" description="Rhodanese" evidence="1">
    <location>
        <begin position="29"/>
        <end position="132"/>
    </location>
</feature>
<dbReference type="Proteomes" id="UP001174419">
    <property type="component" value="Unassembled WGS sequence"/>
</dbReference>
<dbReference type="SUPFAM" id="SSF52821">
    <property type="entry name" value="Rhodanese/Cell cycle control phosphatase"/>
    <property type="match status" value="1"/>
</dbReference>
<dbReference type="InterPro" id="IPR036873">
    <property type="entry name" value="Rhodanese-like_dom_sf"/>
</dbReference>
<proteinExistence type="predicted"/>
<dbReference type="PANTHER" id="PTHR43031">
    <property type="entry name" value="FAD-DEPENDENT OXIDOREDUCTASE"/>
    <property type="match status" value="1"/>
</dbReference>
<dbReference type="InterPro" id="IPR001763">
    <property type="entry name" value="Rhodanese-like_dom"/>
</dbReference>
<dbReference type="InterPro" id="IPR050229">
    <property type="entry name" value="GlpE_sulfurtransferase"/>
</dbReference>
<reference evidence="2" key="2">
    <citation type="journal article" date="2022" name="Sci. Total Environ.">
        <title>Prevalence, transmission, and molecular epidemiology of tet(X)-positive bacteria among humans, animals, and environmental niches in China: An epidemiological, and genomic-based study.</title>
        <authorList>
            <person name="Dong N."/>
            <person name="Zeng Y."/>
            <person name="Cai C."/>
            <person name="Sun C."/>
            <person name="Lu J."/>
            <person name="Liu C."/>
            <person name="Zhou H."/>
            <person name="Sun Q."/>
            <person name="Shu L."/>
            <person name="Wang H."/>
            <person name="Wang Y."/>
            <person name="Wang S."/>
            <person name="Wu C."/>
            <person name="Chan E.W."/>
            <person name="Chen G."/>
            <person name="Shen Z."/>
            <person name="Chen S."/>
            <person name="Zhang R."/>
        </authorList>
    </citation>
    <scope>NUCLEOTIDE SEQUENCE</scope>
    <source>
        <strain evidence="2">DF49-4</strain>
    </source>
</reference>
<reference evidence="2" key="1">
    <citation type="submission" date="2020-06" db="EMBL/GenBank/DDBJ databases">
        <authorList>
            <person name="Dong N."/>
        </authorList>
    </citation>
    <scope>NUCLEOTIDE SEQUENCE</scope>
    <source>
        <strain evidence="2">DF49-4</strain>
    </source>
</reference>
<evidence type="ECO:0000313" key="3">
    <source>
        <dbReference type="Proteomes" id="UP001174419"/>
    </source>
</evidence>
<dbReference type="PROSITE" id="PS50206">
    <property type="entry name" value="RHODANESE_3"/>
    <property type="match status" value="1"/>
</dbReference>
<evidence type="ECO:0000259" key="1">
    <source>
        <dbReference type="PROSITE" id="PS50206"/>
    </source>
</evidence>
<dbReference type="RefSeq" id="WP_004973106.1">
    <property type="nucleotide sequence ID" value="NZ_BBNL01000034.1"/>
</dbReference>
<gene>
    <name evidence="2" type="ORF">HX110_01535</name>
</gene>
<dbReference type="Pfam" id="PF00581">
    <property type="entry name" value="Rhodanese"/>
    <property type="match status" value="1"/>
</dbReference>
<dbReference type="SMART" id="SM00450">
    <property type="entry name" value="RHOD"/>
    <property type="match status" value="1"/>
</dbReference>
<evidence type="ECO:0000313" key="2">
    <source>
        <dbReference type="EMBL" id="MDM1717847.1"/>
    </source>
</evidence>
<comment type="caution">
    <text evidence="2">The sequence shown here is derived from an EMBL/GenBank/DDBJ whole genome shotgun (WGS) entry which is preliminary data.</text>
</comment>
<dbReference type="AlphaFoldDB" id="A0AB35LXC4"/>
<organism evidence="2 3">
    <name type="scientific">Acinetobacter towneri</name>
    <dbReference type="NCBI Taxonomy" id="202956"/>
    <lineage>
        <taxon>Bacteria</taxon>
        <taxon>Pseudomonadati</taxon>
        <taxon>Pseudomonadota</taxon>
        <taxon>Gammaproteobacteria</taxon>
        <taxon>Moraxellales</taxon>
        <taxon>Moraxellaceae</taxon>
        <taxon>Acinetobacter</taxon>
    </lineage>
</organism>
<protein>
    <submittedName>
        <fullName evidence="2">Rhodanese-like domain-containing protein</fullName>
    </submittedName>
</protein>
<name>A0AB35LXC4_9GAMM</name>
<dbReference type="PANTHER" id="PTHR43031:SF16">
    <property type="entry name" value="OXIDOREDUCTASE"/>
    <property type="match status" value="1"/>
</dbReference>
<dbReference type="EMBL" id="JACANG010000002">
    <property type="protein sequence ID" value="MDM1717847.1"/>
    <property type="molecule type" value="Genomic_DNA"/>
</dbReference>
<dbReference type="Gene3D" id="3.40.250.10">
    <property type="entry name" value="Rhodanese-like domain"/>
    <property type="match status" value="1"/>
</dbReference>
<accession>A0AB35LXC4</accession>